<keyword evidence="7" id="KW-0732">Signal</keyword>
<evidence type="ECO:0000256" key="6">
    <source>
        <dbReference type="ARBA" id="ARBA00022692"/>
    </source>
</evidence>
<dbReference type="InterPro" id="IPR036942">
    <property type="entry name" value="Beta-barrel_TonB_sf"/>
</dbReference>
<gene>
    <name evidence="18" type="ORF">ACFOWA_19580</name>
</gene>
<feature type="domain" description="TonB-dependent receptor plug" evidence="17">
    <location>
        <begin position="125"/>
        <end position="221"/>
    </location>
</feature>
<reference evidence="19" key="1">
    <citation type="journal article" date="2019" name="Int. J. Syst. Evol. Microbiol.">
        <title>The Global Catalogue of Microorganisms (GCM) 10K type strain sequencing project: providing services to taxonomists for standard genome sequencing and annotation.</title>
        <authorList>
            <consortium name="The Broad Institute Genomics Platform"/>
            <consortium name="The Broad Institute Genome Sequencing Center for Infectious Disease"/>
            <person name="Wu L."/>
            <person name="Ma J."/>
        </authorList>
    </citation>
    <scope>NUCLEOTIDE SEQUENCE [LARGE SCALE GENOMIC DNA]</scope>
    <source>
        <strain evidence="19">CCM 8691</strain>
    </source>
</reference>
<dbReference type="Pfam" id="PF13620">
    <property type="entry name" value="CarboxypepD_reg"/>
    <property type="match status" value="1"/>
</dbReference>
<keyword evidence="4 14" id="KW-1134">Transmembrane beta strand</keyword>
<evidence type="ECO:0000259" key="17">
    <source>
        <dbReference type="Pfam" id="PF07715"/>
    </source>
</evidence>
<name>A0ABV8PH64_9SPHI</name>
<evidence type="ECO:0000256" key="7">
    <source>
        <dbReference type="ARBA" id="ARBA00022729"/>
    </source>
</evidence>
<dbReference type="CDD" id="cd01347">
    <property type="entry name" value="ligand_gated_channel"/>
    <property type="match status" value="1"/>
</dbReference>
<dbReference type="PANTHER" id="PTHR32552:SF68">
    <property type="entry name" value="FERRICHROME OUTER MEMBRANE TRANSPORTER_PHAGE RECEPTOR"/>
    <property type="match status" value="1"/>
</dbReference>
<evidence type="ECO:0000256" key="10">
    <source>
        <dbReference type="ARBA" id="ARBA00023077"/>
    </source>
</evidence>
<feature type="domain" description="TonB-dependent receptor-like beta-barrel" evidence="16">
    <location>
        <begin position="300"/>
        <end position="748"/>
    </location>
</feature>
<dbReference type="Pfam" id="PF07715">
    <property type="entry name" value="Plug"/>
    <property type="match status" value="1"/>
</dbReference>
<dbReference type="InterPro" id="IPR012910">
    <property type="entry name" value="Plug_dom"/>
</dbReference>
<accession>A0ABV8PH64</accession>
<dbReference type="InterPro" id="IPR013784">
    <property type="entry name" value="Carb-bd-like_fold"/>
</dbReference>
<keyword evidence="19" id="KW-1185">Reference proteome</keyword>
<protein>
    <submittedName>
        <fullName evidence="18">TonB-dependent siderophore receptor</fullName>
    </submittedName>
</protein>
<dbReference type="InterPro" id="IPR010105">
    <property type="entry name" value="TonB_sidphr_rcpt"/>
</dbReference>
<proteinExistence type="inferred from homology"/>
<evidence type="ECO:0000256" key="5">
    <source>
        <dbReference type="ARBA" id="ARBA00022496"/>
    </source>
</evidence>
<dbReference type="NCBIfam" id="TIGR01783">
    <property type="entry name" value="TonB-siderophor"/>
    <property type="match status" value="1"/>
</dbReference>
<keyword evidence="8" id="KW-0408">Iron</keyword>
<comment type="subcellular location">
    <subcellularLocation>
        <location evidence="1 14">Cell outer membrane</location>
        <topology evidence="1 14">Multi-pass membrane protein</topology>
    </subcellularLocation>
</comment>
<dbReference type="PROSITE" id="PS52016">
    <property type="entry name" value="TONB_DEPENDENT_REC_3"/>
    <property type="match status" value="1"/>
</dbReference>
<evidence type="ECO:0000256" key="13">
    <source>
        <dbReference type="ARBA" id="ARBA00023237"/>
    </source>
</evidence>
<evidence type="ECO:0000313" key="19">
    <source>
        <dbReference type="Proteomes" id="UP001595789"/>
    </source>
</evidence>
<dbReference type="InterPro" id="IPR039426">
    <property type="entry name" value="TonB-dep_rcpt-like"/>
</dbReference>
<keyword evidence="6 14" id="KW-0812">Transmembrane</keyword>
<keyword evidence="10 15" id="KW-0798">TonB box</keyword>
<comment type="similarity">
    <text evidence="2 14 15">Belongs to the TonB-dependent receptor family.</text>
</comment>
<evidence type="ECO:0000256" key="12">
    <source>
        <dbReference type="ARBA" id="ARBA00023170"/>
    </source>
</evidence>
<evidence type="ECO:0000259" key="16">
    <source>
        <dbReference type="Pfam" id="PF00593"/>
    </source>
</evidence>
<dbReference type="InterPro" id="IPR037066">
    <property type="entry name" value="Plug_dom_sf"/>
</dbReference>
<evidence type="ECO:0000256" key="4">
    <source>
        <dbReference type="ARBA" id="ARBA00022452"/>
    </source>
</evidence>
<dbReference type="Proteomes" id="UP001595789">
    <property type="component" value="Unassembled WGS sequence"/>
</dbReference>
<keyword evidence="5" id="KW-0410">Iron transport</keyword>
<dbReference type="SUPFAM" id="SSF56935">
    <property type="entry name" value="Porins"/>
    <property type="match status" value="1"/>
</dbReference>
<organism evidence="18 19">
    <name type="scientific">Pedobacter lithocola</name>
    <dbReference type="NCBI Taxonomy" id="1908239"/>
    <lineage>
        <taxon>Bacteria</taxon>
        <taxon>Pseudomonadati</taxon>
        <taxon>Bacteroidota</taxon>
        <taxon>Sphingobacteriia</taxon>
        <taxon>Sphingobacteriales</taxon>
        <taxon>Sphingobacteriaceae</taxon>
        <taxon>Pedobacter</taxon>
    </lineage>
</organism>
<keyword evidence="11 14" id="KW-0472">Membrane</keyword>
<dbReference type="RefSeq" id="WP_378988579.1">
    <property type="nucleotide sequence ID" value="NZ_JBHSBW010000016.1"/>
</dbReference>
<dbReference type="Gene3D" id="2.170.130.10">
    <property type="entry name" value="TonB-dependent receptor, plug domain"/>
    <property type="match status" value="1"/>
</dbReference>
<dbReference type="Gene3D" id="2.40.170.20">
    <property type="entry name" value="TonB-dependent receptor, beta-barrel domain"/>
    <property type="match status" value="1"/>
</dbReference>
<dbReference type="SUPFAM" id="SSF49452">
    <property type="entry name" value="Starch-binding domain-like"/>
    <property type="match status" value="1"/>
</dbReference>
<dbReference type="PANTHER" id="PTHR32552">
    <property type="entry name" value="FERRICHROME IRON RECEPTOR-RELATED"/>
    <property type="match status" value="1"/>
</dbReference>
<keyword evidence="13 14" id="KW-0998">Cell outer membrane</keyword>
<evidence type="ECO:0000256" key="8">
    <source>
        <dbReference type="ARBA" id="ARBA00023004"/>
    </source>
</evidence>
<evidence type="ECO:0000256" key="15">
    <source>
        <dbReference type="RuleBase" id="RU003357"/>
    </source>
</evidence>
<comment type="caution">
    <text evidence="18">The sequence shown here is derived from an EMBL/GenBank/DDBJ whole genome shotgun (WGS) entry which is preliminary data.</text>
</comment>
<dbReference type="InterPro" id="IPR000531">
    <property type="entry name" value="Beta-barrel_TonB"/>
</dbReference>
<evidence type="ECO:0000256" key="11">
    <source>
        <dbReference type="ARBA" id="ARBA00023136"/>
    </source>
</evidence>
<dbReference type="Pfam" id="PF00593">
    <property type="entry name" value="TonB_dep_Rec_b-barrel"/>
    <property type="match status" value="1"/>
</dbReference>
<dbReference type="EMBL" id="JBHSBW010000016">
    <property type="protein sequence ID" value="MFC4213403.1"/>
    <property type="molecule type" value="Genomic_DNA"/>
</dbReference>
<evidence type="ECO:0000256" key="1">
    <source>
        <dbReference type="ARBA" id="ARBA00004571"/>
    </source>
</evidence>
<keyword evidence="3 14" id="KW-0813">Transport</keyword>
<evidence type="ECO:0000313" key="18">
    <source>
        <dbReference type="EMBL" id="MFC4213403.1"/>
    </source>
</evidence>
<sequence>MKFIFTILCLFVGIYCYGQGNLKGKITQNGGMPVSNINITLEKINKTTITDEKGDFSFNSIEAGTYSLKASGVNFVTSKATVKITTSKTTSVNLEITTLDTQLELVEISKKKDQTPSLTRTNTPLKDLPQSVQIVGTQQINDQQLLFIEDALKNVAGVNNSSPYGNFNYRGFETGLQEIMFNGMKGSPFAEGVSPMLSNVESIEVIHGPTAILYGQGALGGNINLITKQPKKFASVNTSLSAGNLNLYRGMADISGSFNNSKTLYAVASVGYQDGGAYLDRFKKRNLQLYGAVRYDLSLKTYIQLNGTYLNDVQTRNYTPSIPIVKTDLFALPIDFNYSGDDAYYKGSSYQAQLEVHHTFNPNWSSHLLTNLAESNSKRNEYGALGFYNPTTKELPRYFTKQYISSPSLSINPYLNGKISVAGIKNIFSFGVNTDFKRNNYPDGFMQYSANSIFLNNPDYGNFSTAGQTLFYLSDKETFTYNIFGAYLQNQFEITSKLKGLVGVRYNNYYSRYEVPSITYDGVSFDTYNEYPQVTSAFIPRFGLVYQPFKHSTFYVDYNEGFSPQYNNAKIYGGPFPPETSNNYELGYKGNFFENKLTAGIAAYRLNKSNVLTNALDPINTLLQRAIGQVRSQGIELSLGGNVTKAFFITANYANNSTKVRKSNRPAEIGQVFSNSPKHIANLWSSYQIHDGAMKGLQIGAGPRYISTRYLNVRKVDADVLKLPSYKVVDAMASYQVSNYKLQFNINNMFDKSYAQSGSYNVYVPGIPRNFLFTLAYSFKKQ</sequence>
<dbReference type="Gene3D" id="2.60.40.1120">
    <property type="entry name" value="Carboxypeptidase-like, regulatory domain"/>
    <property type="match status" value="1"/>
</dbReference>
<keyword evidence="9" id="KW-0406">Ion transport</keyword>
<evidence type="ECO:0000256" key="14">
    <source>
        <dbReference type="PROSITE-ProRule" id="PRU01360"/>
    </source>
</evidence>
<evidence type="ECO:0000256" key="3">
    <source>
        <dbReference type="ARBA" id="ARBA00022448"/>
    </source>
</evidence>
<evidence type="ECO:0000256" key="9">
    <source>
        <dbReference type="ARBA" id="ARBA00023065"/>
    </source>
</evidence>
<evidence type="ECO:0000256" key="2">
    <source>
        <dbReference type="ARBA" id="ARBA00009810"/>
    </source>
</evidence>
<keyword evidence="12 18" id="KW-0675">Receptor</keyword>